<dbReference type="PANTHER" id="PTHR13600:SF21">
    <property type="entry name" value="LEUCINE CARBOXYL METHYLTRANSFERASE 1"/>
    <property type="match status" value="1"/>
</dbReference>
<evidence type="ECO:0000256" key="3">
    <source>
        <dbReference type="ARBA" id="ARBA00022603"/>
    </source>
</evidence>
<dbReference type="SUPFAM" id="SSF53335">
    <property type="entry name" value="S-adenosyl-L-methionine-dependent methyltransferases"/>
    <property type="match status" value="1"/>
</dbReference>
<dbReference type="AlphaFoldDB" id="A0A0J9S8D3"/>
<sequence length="358" mass="41041">MNSLKSTNVRVQSTTHEAASSKLSAVNLGYYSDPFLKYFVKRIEKRSPLINRGYYARVAAVRQYIELFFKSLEEEEPVQVVNIGAGLDTTFFWISEQRKNATYYEMDFHELLREKANIINRVDELRGFLKGADQGDVASKPEVEGKPEAEGKPGEENKPGVGADLINCANYKMLSFDLNHSSLLEKHLTSYGFDFSIPTLFICECVLIYLEISSSDSLIQTLAGLMRSTSCMLVYEQVNPNTAFGKVMISNFSQRGIELKSIFKYDSLEKQLCRFKSLGWSHVYISDMNEIYDYHLNRDEKKKIEKIEMFDEFEEWRLLQNHYFILVAFSPSEDLSKNALYVFLKNMKDGGGGFSPNV</sequence>
<dbReference type="EC" id="2.1.1.233" evidence="6"/>
<accession>A0A0J9S8D3</accession>
<dbReference type="InterPro" id="IPR007213">
    <property type="entry name" value="Ppm1/Ppm2/Tcmp"/>
</dbReference>
<keyword evidence="3 6" id="KW-0489">Methyltransferase</keyword>
<feature type="binding site" evidence="7">
    <location>
        <position position="57"/>
    </location>
    <ligand>
        <name>S-adenosyl-L-methionine</name>
        <dbReference type="ChEBI" id="CHEBI:59789"/>
    </ligand>
</feature>
<feature type="binding site" evidence="7">
    <location>
        <begin position="177"/>
        <end position="178"/>
    </location>
    <ligand>
        <name>S-adenosyl-L-methionine</name>
        <dbReference type="ChEBI" id="CHEBI:59789"/>
    </ligand>
</feature>
<dbReference type="InterPro" id="IPR016651">
    <property type="entry name" value="LCMT1"/>
</dbReference>
<evidence type="ECO:0000256" key="6">
    <source>
        <dbReference type="PIRNR" id="PIRNR016305"/>
    </source>
</evidence>
<evidence type="ECO:0000256" key="8">
    <source>
        <dbReference type="SAM" id="MobiDB-lite"/>
    </source>
</evidence>
<dbReference type="InterPro" id="IPR029063">
    <property type="entry name" value="SAM-dependent_MTases_sf"/>
</dbReference>
<evidence type="ECO:0000313" key="9">
    <source>
        <dbReference type="EMBL" id="KMZ78969.1"/>
    </source>
</evidence>
<evidence type="ECO:0000256" key="4">
    <source>
        <dbReference type="ARBA" id="ARBA00022679"/>
    </source>
</evidence>
<name>A0A0J9S8D3_PLAVI</name>
<evidence type="ECO:0000256" key="2">
    <source>
        <dbReference type="ARBA" id="ARBA00010703"/>
    </source>
</evidence>
<organism evidence="9 10">
    <name type="scientific">Plasmodium vivax India VII</name>
    <dbReference type="NCBI Taxonomy" id="1077284"/>
    <lineage>
        <taxon>Eukaryota</taxon>
        <taxon>Sar</taxon>
        <taxon>Alveolata</taxon>
        <taxon>Apicomplexa</taxon>
        <taxon>Aconoidasida</taxon>
        <taxon>Haemosporida</taxon>
        <taxon>Plasmodiidae</taxon>
        <taxon>Plasmodium</taxon>
        <taxon>Plasmodium (Plasmodium)</taxon>
    </lineage>
</organism>
<comment type="similarity">
    <text evidence="2 6">Belongs to the methyltransferase superfamily. LCMT family.</text>
</comment>
<evidence type="ECO:0000256" key="1">
    <source>
        <dbReference type="ARBA" id="ARBA00000724"/>
    </source>
</evidence>
<feature type="region of interest" description="Disordered" evidence="8">
    <location>
        <begin position="136"/>
        <end position="160"/>
    </location>
</feature>
<feature type="compositionally biased region" description="Basic and acidic residues" evidence="8">
    <location>
        <begin position="139"/>
        <end position="158"/>
    </location>
</feature>
<dbReference type="GO" id="GO:0018423">
    <property type="term" value="F:protein C-terminal leucine carboxyl O-methyltransferase activity"/>
    <property type="evidence" value="ECO:0007669"/>
    <property type="project" value="UniProtKB-EC"/>
</dbReference>
<dbReference type="PANTHER" id="PTHR13600">
    <property type="entry name" value="LEUCINE CARBOXYL METHYLTRANSFERASE"/>
    <property type="match status" value="1"/>
</dbReference>
<feature type="binding site" evidence="7">
    <location>
        <position position="84"/>
    </location>
    <ligand>
        <name>S-adenosyl-L-methionine</name>
        <dbReference type="ChEBI" id="CHEBI:59789"/>
    </ligand>
</feature>
<dbReference type="Proteomes" id="UP000053562">
    <property type="component" value="Unassembled WGS sequence"/>
</dbReference>
<dbReference type="PIRSF" id="PIRSF016305">
    <property type="entry name" value="LCM_mtfrase"/>
    <property type="match status" value="1"/>
</dbReference>
<proteinExistence type="inferred from homology"/>
<dbReference type="OrthoDB" id="203237at2759"/>
<keyword evidence="4 6" id="KW-0808">Transferase</keyword>
<comment type="function">
    <text evidence="6">Methylates the carboxyl group of the C-terminal leucine residue of protein phosphatase 2A catalytic subunits to form alpha-leucine ester residues.</text>
</comment>
<comment type="catalytic activity">
    <reaction evidence="1 6">
        <text>[phosphatase 2A protein]-C-terminal L-leucine + S-adenosyl-L-methionine = [phosphatase 2A protein]-C-terminal L-leucine methyl ester + S-adenosyl-L-homocysteine</text>
        <dbReference type="Rhea" id="RHEA:48544"/>
        <dbReference type="Rhea" id="RHEA-COMP:12134"/>
        <dbReference type="Rhea" id="RHEA-COMP:12135"/>
        <dbReference type="ChEBI" id="CHEBI:57856"/>
        <dbReference type="ChEBI" id="CHEBI:59789"/>
        <dbReference type="ChEBI" id="CHEBI:90516"/>
        <dbReference type="ChEBI" id="CHEBI:90517"/>
        <dbReference type="EC" id="2.1.1.233"/>
    </reaction>
</comment>
<dbReference type="Gene3D" id="3.40.50.150">
    <property type="entry name" value="Vaccinia Virus protein VP39"/>
    <property type="match status" value="1"/>
</dbReference>
<feature type="binding site" evidence="7">
    <location>
        <position position="204"/>
    </location>
    <ligand>
        <name>S-adenosyl-L-methionine</name>
        <dbReference type="ChEBI" id="CHEBI:59789"/>
    </ligand>
</feature>
<evidence type="ECO:0000313" key="10">
    <source>
        <dbReference type="Proteomes" id="UP000053562"/>
    </source>
</evidence>
<evidence type="ECO:0000256" key="7">
    <source>
        <dbReference type="PIRSR" id="PIRSR016305-1"/>
    </source>
</evidence>
<evidence type="ECO:0000256" key="5">
    <source>
        <dbReference type="ARBA" id="ARBA00022691"/>
    </source>
</evidence>
<dbReference type="EMBL" id="KQ234361">
    <property type="protein sequence ID" value="KMZ78969.1"/>
    <property type="molecule type" value="Genomic_DNA"/>
</dbReference>
<dbReference type="GO" id="GO:0032259">
    <property type="term" value="P:methylation"/>
    <property type="evidence" value="ECO:0007669"/>
    <property type="project" value="UniProtKB-KW"/>
</dbReference>
<reference evidence="9 10" key="1">
    <citation type="submission" date="2011-08" db="EMBL/GenBank/DDBJ databases">
        <title>The Genome Sequence of Plasmodium vivax India VII.</title>
        <authorList>
            <consortium name="The Broad Institute Genome Sequencing Platform"/>
            <consortium name="The Broad Institute Genome Sequencing Center for Infectious Disease"/>
            <person name="Neafsey D."/>
            <person name="Carlton J."/>
            <person name="Barnwell J."/>
            <person name="Collins W."/>
            <person name="Escalante A."/>
            <person name="Mullikin J."/>
            <person name="Saul A."/>
            <person name="Guigo R."/>
            <person name="Camara F."/>
            <person name="Young S.K."/>
            <person name="Zeng Q."/>
            <person name="Gargeya S."/>
            <person name="Fitzgerald M."/>
            <person name="Haas B."/>
            <person name="Abouelleil A."/>
            <person name="Alvarado L."/>
            <person name="Arachchi H.M."/>
            <person name="Berlin A."/>
            <person name="Brown A."/>
            <person name="Chapman S.B."/>
            <person name="Chen Z."/>
            <person name="Dunbar C."/>
            <person name="Freedman E."/>
            <person name="Gearin G."/>
            <person name="Gellesch M."/>
            <person name="Goldberg J."/>
            <person name="Griggs A."/>
            <person name="Gujja S."/>
            <person name="Heiman D."/>
            <person name="Howarth C."/>
            <person name="Larson L."/>
            <person name="Lui A."/>
            <person name="MacDonald P.J.P."/>
            <person name="Montmayeur A."/>
            <person name="Murphy C."/>
            <person name="Neiman D."/>
            <person name="Pearson M."/>
            <person name="Priest M."/>
            <person name="Roberts A."/>
            <person name="Saif S."/>
            <person name="Shea T."/>
            <person name="Shenoy N."/>
            <person name="Sisk P."/>
            <person name="Stolte C."/>
            <person name="Sykes S."/>
            <person name="Wortman J."/>
            <person name="Nusbaum C."/>
            <person name="Birren B."/>
        </authorList>
    </citation>
    <scope>NUCLEOTIDE SEQUENCE [LARGE SCALE GENOMIC DNA]</scope>
    <source>
        <strain evidence="9 10">India VII</strain>
    </source>
</reference>
<protein>
    <recommendedName>
        <fullName evidence="6">Leucine carboxyl methyltransferase 1</fullName>
        <ecNumber evidence="6">2.1.1.233</ecNumber>
    </recommendedName>
</protein>
<dbReference type="Pfam" id="PF04072">
    <property type="entry name" value="LCM"/>
    <property type="match status" value="1"/>
</dbReference>
<gene>
    <name evidence="9" type="ORF">PVIIG_00361</name>
</gene>
<keyword evidence="5 6" id="KW-0949">S-adenosyl-L-methionine</keyword>